<reference evidence="1" key="1">
    <citation type="submission" date="2022-05" db="EMBL/GenBank/DDBJ databases">
        <authorList>
            <person name="Okamura Y."/>
        </authorList>
    </citation>
    <scope>NUCLEOTIDE SEQUENCE</scope>
</reference>
<dbReference type="EMBL" id="CALOZG010000003">
    <property type="protein sequence ID" value="CAH3995561.1"/>
    <property type="molecule type" value="Genomic_DNA"/>
</dbReference>
<organism evidence="1 2">
    <name type="scientific">Pieris brassicae</name>
    <name type="common">White butterfly</name>
    <name type="synonym">Large white butterfly</name>
    <dbReference type="NCBI Taxonomy" id="7116"/>
    <lineage>
        <taxon>Eukaryota</taxon>
        <taxon>Metazoa</taxon>
        <taxon>Ecdysozoa</taxon>
        <taxon>Arthropoda</taxon>
        <taxon>Hexapoda</taxon>
        <taxon>Insecta</taxon>
        <taxon>Pterygota</taxon>
        <taxon>Neoptera</taxon>
        <taxon>Endopterygota</taxon>
        <taxon>Lepidoptera</taxon>
        <taxon>Glossata</taxon>
        <taxon>Ditrysia</taxon>
        <taxon>Papilionoidea</taxon>
        <taxon>Pieridae</taxon>
        <taxon>Pierinae</taxon>
        <taxon>Pieris</taxon>
    </lineage>
</organism>
<dbReference type="AlphaFoldDB" id="A0A9P0T3S9"/>
<accession>A0A9P0T3S9</accession>
<proteinExistence type="predicted"/>
<evidence type="ECO:0000313" key="2">
    <source>
        <dbReference type="Proteomes" id="UP001152562"/>
    </source>
</evidence>
<dbReference type="Proteomes" id="UP001152562">
    <property type="component" value="Unassembled WGS sequence"/>
</dbReference>
<evidence type="ECO:0000313" key="1">
    <source>
        <dbReference type="EMBL" id="CAH3995561.1"/>
    </source>
</evidence>
<name>A0A9P0T3S9_PIEBR</name>
<sequence>MSSKILYENFFNVHCISFFIEVKSRNDHCRASTILLTSNTPYAINGAQIRTSLPWVICDGQSTAATLLHMLTKWIQYGRGTLAQLAPLSPAVAVMSSRYHPSSHKR</sequence>
<comment type="caution">
    <text evidence="1">The sequence shown here is derived from an EMBL/GenBank/DDBJ whole genome shotgun (WGS) entry which is preliminary data.</text>
</comment>
<protein>
    <submittedName>
        <fullName evidence="1">Uncharacterized protein</fullName>
    </submittedName>
</protein>
<keyword evidence="2" id="KW-1185">Reference proteome</keyword>
<gene>
    <name evidence="1" type="ORF">PIBRA_LOCUS2339</name>
</gene>